<dbReference type="CDD" id="cd05386">
    <property type="entry name" value="TraL"/>
    <property type="match status" value="1"/>
</dbReference>
<protein>
    <recommendedName>
        <fullName evidence="1">CobQ/CobB/MinD/ParA nucleotide binding domain-containing protein</fullName>
    </recommendedName>
</protein>
<organism evidence="2 3">
    <name type="scientific">Moraxella oculi</name>
    <dbReference type="NCBI Taxonomy" id="2940516"/>
    <lineage>
        <taxon>Bacteria</taxon>
        <taxon>Pseudomonadati</taxon>
        <taxon>Pseudomonadota</taxon>
        <taxon>Gammaproteobacteria</taxon>
        <taxon>Moraxellales</taxon>
        <taxon>Moraxellaceae</taxon>
        <taxon>Moraxella</taxon>
    </lineage>
</organism>
<comment type="caution">
    <text evidence="2">The sequence shown here is derived from an EMBL/GenBank/DDBJ whole genome shotgun (WGS) entry which is preliminary data.</text>
</comment>
<dbReference type="InterPro" id="IPR002586">
    <property type="entry name" value="CobQ/CobB/MinD/ParA_Nub-bd_dom"/>
</dbReference>
<proteinExistence type="predicted"/>
<accession>A0ABW8U7H1</accession>
<dbReference type="Pfam" id="PF01656">
    <property type="entry name" value="CbiA"/>
    <property type="match status" value="1"/>
</dbReference>
<dbReference type="SUPFAM" id="SSF52540">
    <property type="entry name" value="P-loop containing nucleoside triphosphate hydrolases"/>
    <property type="match status" value="1"/>
</dbReference>
<evidence type="ECO:0000313" key="2">
    <source>
        <dbReference type="EMBL" id="MFL1732991.1"/>
    </source>
</evidence>
<reference evidence="2 3" key="1">
    <citation type="submission" date="2024-11" db="EMBL/GenBank/DDBJ databases">
        <title>First Report of Moraxella oculi in Brazil in an Infectious Bovine Keratoconjunctivitis Outbreak.</title>
        <authorList>
            <person name="Carvalho C.V."/>
            <person name="Domingues R."/>
            <person name="Coutinho C."/>
            <person name="Honorio N.T.B.S."/>
            <person name="Faza D.R.L.R."/>
            <person name="Carvalho W.A."/>
            <person name="Machado A.B.F."/>
            <person name="Martins M.F."/>
            <person name="Gaspar E.B."/>
        </authorList>
    </citation>
    <scope>NUCLEOTIDE SEQUENCE [LARGE SCALE GENOMIC DNA]</scope>
    <source>
        <strain evidence="2 3">2117LE</strain>
    </source>
</reference>
<gene>
    <name evidence="2" type="ORF">ACJHVH_08355</name>
</gene>
<dbReference type="EMBL" id="JBJJXE010000016">
    <property type="protein sequence ID" value="MFL1732991.1"/>
    <property type="molecule type" value="Genomic_DNA"/>
</dbReference>
<sequence>MTYPLENSIHFVMQSKGGVGKSVVSSLMAQYLSNKVGNLSIIDIDPNNKTLASYKSLNVKQIDIIKDDENIVDQSKFDVFLQDFLQSENSTFLVDTGSGEYLPLNNYLTIMGIPDIIRDFDKTMYIHIPINYGQAEDDTKKCLLKLTETYSNVGIIVWENEYFGKPTTEFTQTKAYKTFDNIIGSIKLKKLNADTFEKDFKTMIKHGMTFADVRADEKVFEFFGKTRLHRIEQDINAQIDAVFNQA</sequence>
<dbReference type="RefSeq" id="WP_407069499.1">
    <property type="nucleotide sequence ID" value="NZ_JBJJXE010000016.1"/>
</dbReference>
<name>A0ABW8U7H1_9GAMM</name>
<dbReference type="Proteomes" id="UP001624684">
    <property type="component" value="Unassembled WGS sequence"/>
</dbReference>
<dbReference type="InterPro" id="IPR027417">
    <property type="entry name" value="P-loop_NTPase"/>
</dbReference>
<evidence type="ECO:0000259" key="1">
    <source>
        <dbReference type="Pfam" id="PF01656"/>
    </source>
</evidence>
<evidence type="ECO:0000313" key="3">
    <source>
        <dbReference type="Proteomes" id="UP001624684"/>
    </source>
</evidence>
<keyword evidence="3" id="KW-1185">Reference proteome</keyword>
<dbReference type="Gene3D" id="3.40.50.300">
    <property type="entry name" value="P-loop containing nucleotide triphosphate hydrolases"/>
    <property type="match status" value="1"/>
</dbReference>
<feature type="domain" description="CobQ/CobB/MinD/ParA nucleotide binding" evidence="1">
    <location>
        <begin position="12"/>
        <end position="145"/>
    </location>
</feature>